<dbReference type="Gene3D" id="4.10.240.10">
    <property type="entry name" value="Zn(2)-C6 fungal-type DNA-binding domain"/>
    <property type="match status" value="1"/>
</dbReference>
<feature type="compositionally biased region" description="Basic and acidic residues" evidence="7">
    <location>
        <begin position="1040"/>
        <end position="1058"/>
    </location>
</feature>
<name>A0A5N6KJL9_MONLA</name>
<keyword evidence="1" id="KW-0479">Metal-binding</keyword>
<dbReference type="GO" id="GO:0003677">
    <property type="term" value="F:DNA binding"/>
    <property type="evidence" value="ECO:0007669"/>
    <property type="project" value="UniProtKB-KW"/>
</dbReference>
<keyword evidence="3" id="KW-0805">Transcription regulation</keyword>
<feature type="compositionally biased region" description="Acidic residues" evidence="7">
    <location>
        <begin position="1131"/>
        <end position="1143"/>
    </location>
</feature>
<reference evidence="9 10" key="1">
    <citation type="submission" date="2019-06" db="EMBL/GenBank/DDBJ databases">
        <title>Genome Sequence of the Brown Rot Fungal Pathogen Monilinia laxa.</title>
        <authorList>
            <person name="De Miccolis Angelini R.M."/>
            <person name="Landi L."/>
            <person name="Abate D."/>
            <person name="Pollastro S."/>
            <person name="Romanazzi G."/>
            <person name="Faretra F."/>
        </authorList>
    </citation>
    <scope>NUCLEOTIDE SEQUENCE [LARGE SCALE GENOMIC DNA]</scope>
    <source>
        <strain evidence="9 10">Mlax316</strain>
    </source>
</reference>
<keyword evidence="5" id="KW-0804">Transcription</keyword>
<evidence type="ECO:0000313" key="10">
    <source>
        <dbReference type="Proteomes" id="UP000326757"/>
    </source>
</evidence>
<gene>
    <name evidence="9" type="ORF">EYC80_004828</name>
</gene>
<evidence type="ECO:0000313" key="9">
    <source>
        <dbReference type="EMBL" id="KAB8303399.1"/>
    </source>
</evidence>
<dbReference type="Pfam" id="PF11951">
    <property type="entry name" value="Fungal_trans_2"/>
    <property type="match status" value="1"/>
</dbReference>
<comment type="caution">
    <text evidence="9">The sequence shown here is derived from an EMBL/GenBank/DDBJ whole genome shotgun (WGS) entry which is preliminary data.</text>
</comment>
<evidence type="ECO:0000256" key="7">
    <source>
        <dbReference type="SAM" id="MobiDB-lite"/>
    </source>
</evidence>
<feature type="compositionally biased region" description="Basic residues" evidence="7">
    <location>
        <begin position="1021"/>
        <end position="1035"/>
    </location>
</feature>
<feature type="compositionally biased region" description="Basic and acidic residues" evidence="7">
    <location>
        <begin position="993"/>
        <end position="1005"/>
    </location>
</feature>
<dbReference type="AlphaFoldDB" id="A0A5N6KJL9"/>
<evidence type="ECO:0000256" key="6">
    <source>
        <dbReference type="ARBA" id="ARBA00023242"/>
    </source>
</evidence>
<dbReference type="GO" id="GO:0008270">
    <property type="term" value="F:zinc ion binding"/>
    <property type="evidence" value="ECO:0007669"/>
    <property type="project" value="InterPro"/>
</dbReference>
<feature type="region of interest" description="Disordered" evidence="7">
    <location>
        <begin position="963"/>
        <end position="1084"/>
    </location>
</feature>
<dbReference type="OrthoDB" id="39175at2759"/>
<feature type="compositionally biased region" description="Gly residues" evidence="7">
    <location>
        <begin position="1110"/>
        <end position="1127"/>
    </location>
</feature>
<feature type="domain" description="Zn(2)-C6 fungal-type" evidence="8">
    <location>
        <begin position="37"/>
        <end position="71"/>
    </location>
</feature>
<sequence length="1143" mass="127267">MFLVLSPPPQEKRDSDVREQVSVPLRKRRGLPKVHSGCTTCKARRIKCDEGKPECYRCKIFFKGTSQKCGYLTRELAKPKSKEAALVTRRNILPKNVEQSEVLLRESIRSFSDIKFESARHFHYFQFFRSDVTTQVFRGFFPELWNRAVLQACHQEPCFLQAVCAIGALSRVMVARKQGRIMTINEDYRFAVQEYGKALDGMKKLIPIRMTLIATLLIFSFENFHGNHMSAVAHIQSAANLLQEWMKDREKRQIMGRYMSPAPDVIEDAVLATFHTTLIRREQEPIENDAADSAIWSKRMLDWSPAMDEFKEILTKLDQWKIAFEPLAKRVAKEDADFVTVCTMRTHWLTTRSSFLSAFIPHTPADDYQSSFEEVVKLCKTVAAHPSFEKGFVFYAGIVPSLTAASRFGAIATRREAIKVLLEIVPRREGSWDAAVSARHAIAVMKMEYEKPKQAARGNTAVVHKASTSSQPHKLYFHNFHTILLHTPSKPTSSIAKMPNWKSYEATVRLLSAIIAAHPGLKLDYAETSKYYGDESSYHQIWKRMAGIKKNSEQLRKAVEAGINPSTVTLEGGVNVMKAISVRFGGDCTVSALENRFKRLKSDAKLINAAVGNGEDPISINVADTNGQNACKSKGAISELMGSETPVGHISSQHRETWKPLSERLIAMRDAGEDCKDVDLTGLGSRRYKAEIAIKMGSDTTAGGIKTQFTRSYKVLAARQDALYAVGKDPKDASLEHLGAHKQPGDISAEVTKYMRSDVTVTGVKMQCIRHIRPLSRHQIALVATGKDPKNVLESPKSETARIMGSDTTPSSLINHFRRTVKILGNRQVSMLAAGEDSKDVSLEMLGLGQSKEIVAIMGSDVTTEAIKQQISKRIKVLGSRQTQMREAGQDPKDVDLEDLMPSKKGKGCQKFYLQHVFFKRHIQLDKLKGDSTAGGIRFQFDTRYKVIAQRQKSMLAVGKNPSTVDIETSGKGKTATAEKYGEGTTGKAISTRFERMRKEPEWKLDTPCSSTNKPSGASAKKPRAPRTPSKKSKKAASSSEEKETLNKVKGGRVEKKIVTPGRQAKTGVKNYVDSDDEGEDEDGILIKDEDINSMDFGRAVDGDDDMLGSGFGGRGHGNGRRNGGTIGEAHDEDEDRFYDDES</sequence>
<evidence type="ECO:0000259" key="8">
    <source>
        <dbReference type="PROSITE" id="PS50048"/>
    </source>
</evidence>
<feature type="compositionally biased region" description="Acidic residues" evidence="7">
    <location>
        <begin position="1074"/>
        <end position="1084"/>
    </location>
</feature>
<evidence type="ECO:0000256" key="5">
    <source>
        <dbReference type="ARBA" id="ARBA00023163"/>
    </source>
</evidence>
<feature type="compositionally biased region" description="Basic and acidic residues" evidence="7">
    <location>
        <begin position="10"/>
        <end position="19"/>
    </location>
</feature>
<dbReference type="InterPro" id="IPR036864">
    <property type="entry name" value="Zn2-C6_fun-type_DNA-bd_sf"/>
</dbReference>
<dbReference type="PROSITE" id="PS50048">
    <property type="entry name" value="ZN2_CY6_FUNGAL_2"/>
    <property type="match status" value="1"/>
</dbReference>
<dbReference type="GO" id="GO:0000981">
    <property type="term" value="F:DNA-binding transcription factor activity, RNA polymerase II-specific"/>
    <property type="evidence" value="ECO:0007669"/>
    <property type="project" value="InterPro"/>
</dbReference>
<feature type="region of interest" description="Disordered" evidence="7">
    <location>
        <begin position="1"/>
        <end position="20"/>
    </location>
</feature>
<dbReference type="CDD" id="cd00067">
    <property type="entry name" value="GAL4"/>
    <property type="match status" value="1"/>
</dbReference>
<dbReference type="SMART" id="SM00066">
    <property type="entry name" value="GAL4"/>
    <property type="match status" value="1"/>
</dbReference>
<proteinExistence type="predicted"/>
<evidence type="ECO:0000256" key="4">
    <source>
        <dbReference type="ARBA" id="ARBA00023125"/>
    </source>
</evidence>
<protein>
    <recommendedName>
        <fullName evidence="8">Zn(2)-C6 fungal-type domain-containing protein</fullName>
    </recommendedName>
</protein>
<keyword evidence="2" id="KW-0862">Zinc</keyword>
<keyword evidence="10" id="KW-1185">Reference proteome</keyword>
<dbReference type="Pfam" id="PF00172">
    <property type="entry name" value="Zn_clus"/>
    <property type="match status" value="1"/>
</dbReference>
<evidence type="ECO:0000256" key="3">
    <source>
        <dbReference type="ARBA" id="ARBA00023015"/>
    </source>
</evidence>
<dbReference type="InterPro" id="IPR001138">
    <property type="entry name" value="Zn2Cys6_DnaBD"/>
</dbReference>
<evidence type="ECO:0000256" key="1">
    <source>
        <dbReference type="ARBA" id="ARBA00022723"/>
    </source>
</evidence>
<dbReference type="Proteomes" id="UP000326757">
    <property type="component" value="Unassembled WGS sequence"/>
</dbReference>
<dbReference type="InterPro" id="IPR052360">
    <property type="entry name" value="Transcr_Regulatory_Proteins"/>
</dbReference>
<organism evidence="9 10">
    <name type="scientific">Monilinia laxa</name>
    <name type="common">Brown rot fungus</name>
    <name type="synonym">Sclerotinia laxa</name>
    <dbReference type="NCBI Taxonomy" id="61186"/>
    <lineage>
        <taxon>Eukaryota</taxon>
        <taxon>Fungi</taxon>
        <taxon>Dikarya</taxon>
        <taxon>Ascomycota</taxon>
        <taxon>Pezizomycotina</taxon>
        <taxon>Leotiomycetes</taxon>
        <taxon>Helotiales</taxon>
        <taxon>Sclerotiniaceae</taxon>
        <taxon>Monilinia</taxon>
    </lineage>
</organism>
<dbReference type="PANTHER" id="PTHR36206">
    <property type="entry name" value="ASPERCRYPTIN BIOSYNTHESIS CLUSTER-SPECIFIC TRANSCRIPTION REGULATOR ATNN-RELATED"/>
    <property type="match status" value="1"/>
</dbReference>
<keyword evidence="6" id="KW-0539">Nucleus</keyword>
<dbReference type="EMBL" id="VIGI01000002">
    <property type="protein sequence ID" value="KAB8303399.1"/>
    <property type="molecule type" value="Genomic_DNA"/>
</dbReference>
<feature type="region of interest" description="Disordered" evidence="7">
    <location>
        <begin position="1105"/>
        <end position="1143"/>
    </location>
</feature>
<keyword evidence="4" id="KW-0238">DNA-binding</keyword>
<dbReference type="SUPFAM" id="SSF57701">
    <property type="entry name" value="Zn2/Cys6 DNA-binding domain"/>
    <property type="match status" value="1"/>
</dbReference>
<accession>A0A5N6KJL9</accession>
<dbReference type="InterPro" id="IPR021858">
    <property type="entry name" value="Fun_TF"/>
</dbReference>
<evidence type="ECO:0000256" key="2">
    <source>
        <dbReference type="ARBA" id="ARBA00022833"/>
    </source>
</evidence>
<dbReference type="PANTHER" id="PTHR36206:SF4">
    <property type="entry name" value="HYPOTHETICAL CONSERVED PROTEIN (EUROFUNG)-RELATED"/>
    <property type="match status" value="1"/>
</dbReference>